<evidence type="ECO:0000313" key="1">
    <source>
        <dbReference type="Proteomes" id="UP000887579"/>
    </source>
</evidence>
<protein>
    <submittedName>
        <fullName evidence="2">Uncharacterized protein</fullName>
    </submittedName>
</protein>
<proteinExistence type="predicted"/>
<name>A0AC34FJG7_9BILA</name>
<dbReference type="WBParaSite" id="ES5_v2.g17150.t1">
    <property type="protein sequence ID" value="ES5_v2.g17150.t1"/>
    <property type="gene ID" value="ES5_v2.g17150"/>
</dbReference>
<accession>A0AC34FJG7</accession>
<sequence>MQKSNNFAIIFCCFAAIILYTDAASVKDNSNSNNNNNDLQQLQPEQDQRYDDVEEQIRNYVKQVRAKEQLEMLRAMRQRQILAAIDPREYYEQPAQNQNNNAQNVLSSSDSESSPTADKRAQSFVRFGKRAQTFVRFGKRAQTFVRFGRDPARSSGPIGVNQIKFGDDAYFFLFYLITALFTLSLSLFKKTVIKYIILVPGDDFALLSTFNYILTIIFFVLIFEKWRHKKN</sequence>
<organism evidence="1 2">
    <name type="scientific">Panagrolaimus sp. ES5</name>
    <dbReference type="NCBI Taxonomy" id="591445"/>
    <lineage>
        <taxon>Eukaryota</taxon>
        <taxon>Metazoa</taxon>
        <taxon>Ecdysozoa</taxon>
        <taxon>Nematoda</taxon>
        <taxon>Chromadorea</taxon>
        <taxon>Rhabditida</taxon>
        <taxon>Tylenchina</taxon>
        <taxon>Panagrolaimomorpha</taxon>
        <taxon>Panagrolaimoidea</taxon>
        <taxon>Panagrolaimidae</taxon>
        <taxon>Panagrolaimus</taxon>
    </lineage>
</organism>
<reference evidence="2" key="1">
    <citation type="submission" date="2022-11" db="UniProtKB">
        <authorList>
            <consortium name="WormBaseParasite"/>
        </authorList>
    </citation>
    <scope>IDENTIFICATION</scope>
</reference>
<dbReference type="Proteomes" id="UP000887579">
    <property type="component" value="Unplaced"/>
</dbReference>
<evidence type="ECO:0000313" key="2">
    <source>
        <dbReference type="WBParaSite" id="ES5_v2.g17150.t1"/>
    </source>
</evidence>